<dbReference type="AlphaFoldDB" id="S8D8P5"/>
<dbReference type="InterPro" id="IPR025287">
    <property type="entry name" value="WAK_GUB"/>
</dbReference>
<evidence type="ECO:0000256" key="1">
    <source>
        <dbReference type="ARBA" id="ARBA00004167"/>
    </source>
</evidence>
<gene>
    <name evidence="5" type="ORF">M569_15737</name>
</gene>
<dbReference type="Proteomes" id="UP000015453">
    <property type="component" value="Unassembled WGS sequence"/>
</dbReference>
<keyword evidence="2 3" id="KW-0732">Signal</keyword>
<evidence type="ECO:0000256" key="3">
    <source>
        <dbReference type="SAM" id="SignalP"/>
    </source>
</evidence>
<feature type="domain" description="Wall-associated receptor kinase galacturonan-binding" evidence="4">
    <location>
        <begin position="44"/>
        <end position="107"/>
    </location>
</feature>
<evidence type="ECO:0000256" key="2">
    <source>
        <dbReference type="ARBA" id="ARBA00022729"/>
    </source>
</evidence>
<dbReference type="OrthoDB" id="4062651at2759"/>
<reference evidence="5 6" key="1">
    <citation type="journal article" date="2013" name="BMC Genomics">
        <title>The miniature genome of a carnivorous plant Genlisea aurea contains a low number of genes and short non-coding sequences.</title>
        <authorList>
            <person name="Leushkin E.V."/>
            <person name="Sutormin R.A."/>
            <person name="Nabieva E.R."/>
            <person name="Penin A.A."/>
            <person name="Kondrashov A.S."/>
            <person name="Logacheva M.D."/>
        </authorList>
    </citation>
    <scope>NUCLEOTIDE SEQUENCE [LARGE SCALE GENOMIC DNA]</scope>
</reference>
<protein>
    <recommendedName>
        <fullName evidence="4">Wall-associated receptor kinase galacturonan-binding domain-containing protein</fullName>
    </recommendedName>
</protein>
<dbReference type="GO" id="GO:0030247">
    <property type="term" value="F:polysaccharide binding"/>
    <property type="evidence" value="ECO:0007669"/>
    <property type="project" value="InterPro"/>
</dbReference>
<dbReference type="PANTHER" id="PTHR33491">
    <property type="entry name" value="OSJNBA0016N04.9 PROTEIN"/>
    <property type="match status" value="1"/>
</dbReference>
<organism evidence="5 6">
    <name type="scientific">Genlisea aurea</name>
    <dbReference type="NCBI Taxonomy" id="192259"/>
    <lineage>
        <taxon>Eukaryota</taxon>
        <taxon>Viridiplantae</taxon>
        <taxon>Streptophyta</taxon>
        <taxon>Embryophyta</taxon>
        <taxon>Tracheophyta</taxon>
        <taxon>Spermatophyta</taxon>
        <taxon>Magnoliopsida</taxon>
        <taxon>eudicotyledons</taxon>
        <taxon>Gunneridae</taxon>
        <taxon>Pentapetalae</taxon>
        <taxon>asterids</taxon>
        <taxon>lamiids</taxon>
        <taxon>Lamiales</taxon>
        <taxon>Lentibulariaceae</taxon>
        <taxon>Genlisea</taxon>
    </lineage>
</organism>
<proteinExistence type="predicted"/>
<name>S8D8P5_9LAMI</name>
<dbReference type="GO" id="GO:0016020">
    <property type="term" value="C:membrane"/>
    <property type="evidence" value="ECO:0007669"/>
    <property type="project" value="UniProtKB-SubCell"/>
</dbReference>
<comment type="subcellular location">
    <subcellularLocation>
        <location evidence="1">Membrane</location>
        <topology evidence="1">Single-pass membrane protein</topology>
    </subcellularLocation>
</comment>
<keyword evidence="6" id="KW-1185">Reference proteome</keyword>
<accession>S8D8P5</accession>
<comment type="caution">
    <text evidence="5">The sequence shown here is derived from an EMBL/GenBank/DDBJ whole genome shotgun (WGS) entry which is preliminary data.</text>
</comment>
<feature type="signal peptide" evidence="3">
    <location>
        <begin position="1"/>
        <end position="34"/>
    </location>
</feature>
<sequence>MNYWEKKSISSSSFLSFFLFFIFSFLLLPEPASSWTGPTAKPGCPSYCGDVLIPYPYGIGPDCSLNSYFTVTCNSSSGDGQQPKPILNYYNGSEVVEVNETEVRVRVKNPWTYGCSAANLTQTGRDLTYDVVTPPFSISKDNWLTGIGCAVLAAASNLVTGMGTGCLASCPPGTDLKGNATCMGNGVGCCQTPFNGMIKL</sequence>
<dbReference type="Pfam" id="PF13947">
    <property type="entry name" value="GUB_WAK_bind"/>
    <property type="match status" value="1"/>
</dbReference>
<evidence type="ECO:0000313" key="6">
    <source>
        <dbReference type="Proteomes" id="UP000015453"/>
    </source>
</evidence>
<feature type="chain" id="PRO_5004562427" description="Wall-associated receptor kinase galacturonan-binding domain-containing protein" evidence="3">
    <location>
        <begin position="35"/>
        <end position="200"/>
    </location>
</feature>
<evidence type="ECO:0000313" key="5">
    <source>
        <dbReference type="EMBL" id="EPS59073.1"/>
    </source>
</evidence>
<dbReference type="EMBL" id="AUSU01008651">
    <property type="protein sequence ID" value="EPS59073.1"/>
    <property type="molecule type" value="Genomic_DNA"/>
</dbReference>
<evidence type="ECO:0000259" key="4">
    <source>
        <dbReference type="Pfam" id="PF13947"/>
    </source>
</evidence>